<keyword evidence="3" id="KW-0547">Nucleotide-binding</keyword>
<feature type="transmembrane region" description="Helical" evidence="7">
    <location>
        <begin position="361"/>
        <end position="385"/>
    </location>
</feature>
<reference evidence="10" key="1">
    <citation type="journal article" date="2020" name="Nat. Commun.">
        <title>Genome assembly of wild tea tree DASZ reveals pedigree and selection history of tea varieties.</title>
        <authorList>
            <person name="Zhang W."/>
            <person name="Zhang Y."/>
            <person name="Qiu H."/>
            <person name="Guo Y."/>
            <person name="Wan H."/>
            <person name="Zhang X."/>
            <person name="Scossa F."/>
            <person name="Alseekh S."/>
            <person name="Zhang Q."/>
            <person name="Wang P."/>
            <person name="Xu L."/>
            <person name="Schmidt M.H."/>
            <person name="Jia X."/>
            <person name="Li D."/>
            <person name="Zhu A."/>
            <person name="Guo F."/>
            <person name="Chen W."/>
            <person name="Ni D."/>
            <person name="Usadel B."/>
            <person name="Fernie A.R."/>
            <person name="Wen W."/>
        </authorList>
    </citation>
    <scope>NUCLEOTIDE SEQUENCE [LARGE SCALE GENOMIC DNA]</scope>
    <source>
        <strain evidence="10">cv. G240</strain>
    </source>
</reference>
<dbReference type="PROSITE" id="PS50929">
    <property type="entry name" value="ABC_TM1F"/>
    <property type="match status" value="1"/>
</dbReference>
<name>A0A7J7FUE5_CAMSI</name>
<dbReference type="PANTHER" id="PTHR24223">
    <property type="entry name" value="ATP-BINDING CASSETTE SUB-FAMILY C"/>
    <property type="match status" value="1"/>
</dbReference>
<dbReference type="FunFam" id="1.20.1560.10:FF:000003">
    <property type="entry name" value="ABC transporter C family member 10"/>
    <property type="match status" value="1"/>
</dbReference>
<keyword evidence="2 7" id="KW-0812">Transmembrane</keyword>
<comment type="caution">
    <text evidence="9">The sequence shown here is derived from an EMBL/GenBank/DDBJ whole genome shotgun (WGS) entry which is preliminary data.</text>
</comment>
<dbReference type="SUPFAM" id="SSF90123">
    <property type="entry name" value="ABC transporter transmembrane region"/>
    <property type="match status" value="1"/>
</dbReference>
<evidence type="ECO:0000313" key="9">
    <source>
        <dbReference type="EMBL" id="KAF5931952.1"/>
    </source>
</evidence>
<feature type="transmembrane region" description="Helical" evidence="7">
    <location>
        <begin position="117"/>
        <end position="135"/>
    </location>
</feature>
<evidence type="ECO:0000256" key="6">
    <source>
        <dbReference type="ARBA" id="ARBA00023136"/>
    </source>
</evidence>
<proteinExistence type="predicted"/>
<feature type="transmembrane region" description="Helical" evidence="7">
    <location>
        <begin position="286"/>
        <end position="304"/>
    </location>
</feature>
<evidence type="ECO:0000256" key="3">
    <source>
        <dbReference type="ARBA" id="ARBA00022741"/>
    </source>
</evidence>
<dbReference type="EMBL" id="JACBKZ010000014">
    <property type="protein sequence ID" value="KAF5931952.1"/>
    <property type="molecule type" value="Genomic_DNA"/>
</dbReference>
<protein>
    <recommendedName>
        <fullName evidence="8">ABC transmembrane type-1 domain-containing protein</fullName>
    </recommendedName>
</protein>
<feature type="transmembrane region" description="Helical" evidence="7">
    <location>
        <begin position="86"/>
        <end position="105"/>
    </location>
</feature>
<keyword evidence="4" id="KW-0067">ATP-binding</keyword>
<dbReference type="GO" id="GO:0016020">
    <property type="term" value="C:membrane"/>
    <property type="evidence" value="ECO:0007669"/>
    <property type="project" value="InterPro"/>
</dbReference>
<dbReference type="InterPro" id="IPR036640">
    <property type="entry name" value="ABC1_TM_sf"/>
</dbReference>
<feature type="transmembrane region" description="Helical" evidence="7">
    <location>
        <begin position="32"/>
        <end position="50"/>
    </location>
</feature>
<feature type="domain" description="ABC transmembrane type-1" evidence="8">
    <location>
        <begin position="258"/>
        <end position="449"/>
    </location>
</feature>
<evidence type="ECO:0000259" key="8">
    <source>
        <dbReference type="PROSITE" id="PS50929"/>
    </source>
</evidence>
<evidence type="ECO:0000256" key="4">
    <source>
        <dbReference type="ARBA" id="ARBA00022840"/>
    </source>
</evidence>
<dbReference type="InterPro" id="IPR050173">
    <property type="entry name" value="ABC_transporter_C-like"/>
</dbReference>
<dbReference type="Gene3D" id="1.20.1560.10">
    <property type="entry name" value="ABC transporter type 1, transmembrane domain"/>
    <property type="match status" value="1"/>
</dbReference>
<keyword evidence="5 7" id="KW-1133">Transmembrane helix</keyword>
<feature type="transmembrane region" description="Helical" evidence="7">
    <location>
        <begin position="256"/>
        <end position="274"/>
    </location>
</feature>
<dbReference type="AlphaFoldDB" id="A0A7J7FUE5"/>
<organism evidence="9 10">
    <name type="scientific">Camellia sinensis</name>
    <name type="common">Tea plant</name>
    <name type="synonym">Thea sinensis</name>
    <dbReference type="NCBI Taxonomy" id="4442"/>
    <lineage>
        <taxon>Eukaryota</taxon>
        <taxon>Viridiplantae</taxon>
        <taxon>Streptophyta</taxon>
        <taxon>Embryophyta</taxon>
        <taxon>Tracheophyta</taxon>
        <taxon>Spermatophyta</taxon>
        <taxon>Magnoliopsida</taxon>
        <taxon>eudicotyledons</taxon>
        <taxon>Gunneridae</taxon>
        <taxon>Pentapetalae</taxon>
        <taxon>asterids</taxon>
        <taxon>Ericales</taxon>
        <taxon>Theaceae</taxon>
        <taxon>Camellia</taxon>
    </lineage>
</organism>
<dbReference type="PANTHER" id="PTHR24223:SF108">
    <property type="entry name" value="ABC TRANSPORTER C FAMILY MEMBER 8"/>
    <property type="match status" value="1"/>
</dbReference>
<keyword evidence="10" id="KW-1185">Reference proteome</keyword>
<evidence type="ECO:0000256" key="7">
    <source>
        <dbReference type="SAM" id="Phobius"/>
    </source>
</evidence>
<evidence type="ECO:0000256" key="1">
    <source>
        <dbReference type="ARBA" id="ARBA00022448"/>
    </source>
</evidence>
<dbReference type="GO" id="GO:0140359">
    <property type="term" value="F:ABC-type transporter activity"/>
    <property type="evidence" value="ECO:0007669"/>
    <property type="project" value="InterPro"/>
</dbReference>
<reference evidence="9 10" key="2">
    <citation type="submission" date="2020-07" db="EMBL/GenBank/DDBJ databases">
        <title>Genome assembly of wild tea tree DASZ reveals pedigree and selection history of tea varieties.</title>
        <authorList>
            <person name="Zhang W."/>
        </authorList>
    </citation>
    <scope>NUCLEOTIDE SEQUENCE [LARGE SCALE GENOMIC DNA]</scope>
    <source>
        <strain evidence="10">cv. G240</strain>
        <tissue evidence="9">Leaf</tissue>
    </source>
</reference>
<dbReference type="Pfam" id="PF00664">
    <property type="entry name" value="ABC_membrane"/>
    <property type="match status" value="1"/>
</dbReference>
<dbReference type="InterPro" id="IPR011527">
    <property type="entry name" value="ABC1_TM_dom"/>
</dbReference>
<evidence type="ECO:0000256" key="5">
    <source>
        <dbReference type="ARBA" id="ARBA00022989"/>
    </source>
</evidence>
<keyword evidence="1" id="KW-0813">Transport</keyword>
<dbReference type="Proteomes" id="UP000593564">
    <property type="component" value="Unassembled WGS sequence"/>
</dbReference>
<gene>
    <name evidence="9" type="ORF">HYC85_028123</name>
</gene>
<dbReference type="GO" id="GO:0005524">
    <property type="term" value="F:ATP binding"/>
    <property type="evidence" value="ECO:0007669"/>
    <property type="project" value="UniProtKB-KW"/>
</dbReference>
<evidence type="ECO:0000256" key="2">
    <source>
        <dbReference type="ARBA" id="ARBA00022692"/>
    </source>
</evidence>
<keyword evidence="6 7" id="KW-0472">Membrane</keyword>
<sequence>MGDGDCGGLSWICEGEFDFITSRIQRTIIDELNLLFLLVFYLCLLICYLGKHNIKEWITMATSIGSALISIAYLSSCLCVLIPHGFIVHFVRGLIWISLTVSLLVQPSKWVKTLVSVWWMLFFMLISALNIQVFLRNKHNIQILDMVSWFVNLLLLFCALRNFSLFFCWPALDKGLSKPLLVEKPEKNCSIGHGSFLSKLTFSWINPLLQLDNSKILAVKDIPCLVPEDEAVLSYEKFANSWDLLRRENSSINARNLTLSAAAAPLLIYAFVNYSNRDMEKTHEGLILVGWLVVESLSQRHFFFNSRRIGMRMRSSLMVAIYQKQLKLSNLGRERHSTREVVNYIAIDAYRMGEFPTWFHLGWSLSLQLFLAILVLFWAVGLGALPSLEPLLITGLLNVPYAKLLQKCQFEFMSAQDKRLRFMSDIVNNMKIIKLQSWEDKFKNLIESY</sequence>
<accession>A0A7J7FUE5</accession>
<evidence type="ECO:0000313" key="10">
    <source>
        <dbReference type="Proteomes" id="UP000593564"/>
    </source>
</evidence>
<feature type="transmembrane region" description="Helical" evidence="7">
    <location>
        <begin position="57"/>
        <end position="74"/>
    </location>
</feature>
<feature type="transmembrane region" description="Helical" evidence="7">
    <location>
        <begin position="147"/>
        <end position="169"/>
    </location>
</feature>